<dbReference type="GeneID" id="97555965"/>
<accession>A0A163LUY6</accession>
<dbReference type="RefSeq" id="WP_006209968.1">
    <property type="nucleotide sequence ID" value="NZ_CP147845.1"/>
</dbReference>
<evidence type="ECO:0000313" key="3">
    <source>
        <dbReference type="Proteomes" id="UP000076796"/>
    </source>
</evidence>
<dbReference type="STRING" id="59843.A3958_21680"/>
<proteinExistence type="predicted"/>
<keyword evidence="3" id="KW-1185">Reference proteome</keyword>
<reference evidence="2" key="1">
    <citation type="journal article" date="2016" name="Genome Announc.">
        <title>Draft genomes of two strains of Paenibacillus glucanolyticus with capability to degrade lignocellulose.</title>
        <authorList>
            <person name="Mathews S.L."/>
            <person name="Pawlak J."/>
            <person name="Grunden A.M."/>
        </authorList>
    </citation>
    <scope>NUCLEOTIDE SEQUENCE [LARGE SCALE GENOMIC DNA]</scope>
    <source>
        <strain evidence="2">SLM1</strain>
    </source>
</reference>
<dbReference type="Proteomes" id="UP000076796">
    <property type="component" value="Unassembled WGS sequence"/>
</dbReference>
<dbReference type="Pfam" id="PF06889">
    <property type="entry name" value="DUF1266"/>
    <property type="match status" value="1"/>
</dbReference>
<evidence type="ECO:0000259" key="1">
    <source>
        <dbReference type="Pfam" id="PF06889"/>
    </source>
</evidence>
<protein>
    <recommendedName>
        <fullName evidence="1">DUF1266 domain-containing protein</fullName>
    </recommendedName>
</protein>
<comment type="caution">
    <text evidence="2">The sequence shown here is derived from an EMBL/GenBank/DDBJ whole genome shotgun (WGS) entry which is preliminary data.</text>
</comment>
<name>A0A163LUY6_9BACL</name>
<organism evidence="2 3">
    <name type="scientific">Paenibacillus glucanolyticus</name>
    <dbReference type="NCBI Taxonomy" id="59843"/>
    <lineage>
        <taxon>Bacteria</taxon>
        <taxon>Bacillati</taxon>
        <taxon>Bacillota</taxon>
        <taxon>Bacilli</taxon>
        <taxon>Bacillales</taxon>
        <taxon>Paenibacillaceae</taxon>
        <taxon>Paenibacillus</taxon>
    </lineage>
</organism>
<gene>
    <name evidence="2" type="ORF">AWU65_22415</name>
</gene>
<feature type="domain" description="DUF1266" evidence="1">
    <location>
        <begin position="48"/>
        <end position="213"/>
    </location>
</feature>
<evidence type="ECO:0000313" key="2">
    <source>
        <dbReference type="EMBL" id="KZS48491.1"/>
    </source>
</evidence>
<dbReference type="AlphaFoldDB" id="A0A163LUY6"/>
<sequence>MSSHLSKSQLWALALGDVLLHNNRVHFTCQYDLARSGAEGDRINQEVLVDAWDIRDESSAWRVLNWLTVEGGHRVKFDRLRSGLPLMTPQQQNRYISSIQDEFSAVELLIIQRYHRYLPTAGILAWDLGRAAFICHLCMTFGHIQQEEAWHYLMQNAQLIQQSYASWEEYGMAYIIGRQFWAKELEDEVTAGHIRHIRHSLNQSDSPWRILSWNMELEFQAAKIGH</sequence>
<dbReference type="InterPro" id="IPR009677">
    <property type="entry name" value="DUF1266"/>
</dbReference>
<dbReference type="OrthoDB" id="2602094at2"/>
<dbReference type="EMBL" id="LWMH01000001">
    <property type="protein sequence ID" value="KZS48491.1"/>
    <property type="molecule type" value="Genomic_DNA"/>
</dbReference>